<feature type="region of interest" description="Disordered" evidence="1">
    <location>
        <begin position="1"/>
        <end position="31"/>
    </location>
</feature>
<dbReference type="EnsemblMetazoa" id="ISCW000958-RA">
    <property type="protein sequence ID" value="ISCW000958-PA"/>
    <property type="gene ID" value="ISCW000958"/>
</dbReference>
<accession>B7P7E0</accession>
<keyword evidence="4" id="KW-1185">Reference proteome</keyword>
<feature type="region of interest" description="Disordered" evidence="1">
    <location>
        <begin position="112"/>
        <end position="142"/>
    </location>
</feature>
<sequence>MRLGEIPHPGPSLPRQRPWRQRAPGPDPRFHSRNIFKVLPDNDRGNNLYAPWWEGGAGQQTPQTVLLWPRERAALARVNCPSVGRDIGLIAGRVCTTGINLSRNIIAVDTNDEEATDCPSPRNREVGRVRSGAAARHPHQGP</sequence>
<evidence type="ECO:0000313" key="4">
    <source>
        <dbReference type="Proteomes" id="UP000001555"/>
    </source>
</evidence>
<name>B7P7E0_IXOSC</name>
<evidence type="ECO:0000256" key="1">
    <source>
        <dbReference type="SAM" id="MobiDB-lite"/>
    </source>
</evidence>
<gene>
    <name evidence="2" type="ORF">IscW_ISCW000958</name>
</gene>
<reference evidence="2 4" key="1">
    <citation type="submission" date="2008-03" db="EMBL/GenBank/DDBJ databases">
        <title>Annotation of Ixodes scapularis.</title>
        <authorList>
            <consortium name="Ixodes scapularis Genome Project Consortium"/>
            <person name="Caler E."/>
            <person name="Hannick L.I."/>
            <person name="Bidwell S."/>
            <person name="Joardar V."/>
            <person name="Thiagarajan M."/>
            <person name="Amedeo P."/>
            <person name="Galinsky K.J."/>
            <person name="Schobel S."/>
            <person name="Inman J."/>
            <person name="Hostetler J."/>
            <person name="Miller J."/>
            <person name="Hammond M."/>
            <person name="Megy K."/>
            <person name="Lawson D."/>
            <person name="Kodira C."/>
            <person name="Sutton G."/>
            <person name="Meyer J."/>
            <person name="Hill C.A."/>
            <person name="Birren B."/>
            <person name="Nene V."/>
            <person name="Collins F."/>
            <person name="Alarcon-Chaidez F."/>
            <person name="Wikel S."/>
            <person name="Strausberg R."/>
        </authorList>
    </citation>
    <scope>NUCLEOTIDE SEQUENCE [LARGE SCALE GENOMIC DNA]</scope>
    <source>
        <strain evidence="4">Wikel</strain>
        <strain evidence="2">Wikel colony</strain>
    </source>
</reference>
<dbReference type="Proteomes" id="UP000001555">
    <property type="component" value="Unassembled WGS sequence"/>
</dbReference>
<dbReference type="EMBL" id="DS651463">
    <property type="protein sequence ID" value="EEC02512.1"/>
    <property type="molecule type" value="Genomic_DNA"/>
</dbReference>
<proteinExistence type="predicted"/>
<protein>
    <submittedName>
        <fullName evidence="2 3">Uncharacterized protein</fullName>
    </submittedName>
</protein>
<reference evidence="3" key="2">
    <citation type="submission" date="2020-05" db="UniProtKB">
        <authorList>
            <consortium name="EnsemblMetazoa"/>
        </authorList>
    </citation>
    <scope>IDENTIFICATION</scope>
    <source>
        <strain evidence="3">wikel</strain>
    </source>
</reference>
<evidence type="ECO:0000313" key="2">
    <source>
        <dbReference type="EMBL" id="EEC02512.1"/>
    </source>
</evidence>
<dbReference type="AlphaFoldDB" id="B7P7E0"/>
<dbReference type="EMBL" id="ABJB010803481">
    <property type="status" value="NOT_ANNOTATED_CDS"/>
    <property type="molecule type" value="Genomic_DNA"/>
</dbReference>
<dbReference type="VEuPathDB" id="VectorBase:ISCW000958"/>
<evidence type="ECO:0000313" key="3">
    <source>
        <dbReference type="EnsemblMetazoa" id="ISCW000958-PA"/>
    </source>
</evidence>
<dbReference type="InParanoid" id="B7P7E0"/>
<dbReference type="VEuPathDB" id="VectorBase:ISCI000958"/>
<dbReference type="PaxDb" id="6945-B7P7E0"/>
<dbReference type="HOGENOM" id="CLU_1817905_0_0_1"/>
<organism>
    <name type="scientific">Ixodes scapularis</name>
    <name type="common">Black-legged tick</name>
    <name type="synonym">Deer tick</name>
    <dbReference type="NCBI Taxonomy" id="6945"/>
    <lineage>
        <taxon>Eukaryota</taxon>
        <taxon>Metazoa</taxon>
        <taxon>Ecdysozoa</taxon>
        <taxon>Arthropoda</taxon>
        <taxon>Chelicerata</taxon>
        <taxon>Arachnida</taxon>
        <taxon>Acari</taxon>
        <taxon>Parasitiformes</taxon>
        <taxon>Ixodida</taxon>
        <taxon>Ixodoidea</taxon>
        <taxon>Ixodidae</taxon>
        <taxon>Ixodinae</taxon>
        <taxon>Ixodes</taxon>
    </lineage>
</organism>